<dbReference type="SMART" id="SM00052">
    <property type="entry name" value="EAL"/>
    <property type="match status" value="1"/>
</dbReference>
<dbReference type="InterPro" id="IPR001633">
    <property type="entry name" value="EAL_dom"/>
</dbReference>
<feature type="transmembrane region" description="Helical" evidence="2">
    <location>
        <begin position="15"/>
        <end position="33"/>
    </location>
</feature>
<comment type="caution">
    <text evidence="5">The sequence shown here is derived from an EMBL/GenBank/DDBJ whole genome shotgun (WGS) entry which is preliminary data.</text>
</comment>
<accession>A0A6H9V4U5</accession>
<evidence type="ECO:0000313" key="5">
    <source>
        <dbReference type="EMBL" id="KAB1148252.1"/>
    </source>
</evidence>
<dbReference type="PANTHER" id="PTHR44757:SF2">
    <property type="entry name" value="BIOFILM ARCHITECTURE MAINTENANCE PROTEIN MBAA"/>
    <property type="match status" value="1"/>
</dbReference>
<feature type="transmembrane region" description="Helical" evidence="2">
    <location>
        <begin position="103"/>
        <end position="120"/>
    </location>
</feature>
<dbReference type="InterPro" id="IPR035919">
    <property type="entry name" value="EAL_sf"/>
</dbReference>
<feature type="transmembrane region" description="Helical" evidence="2">
    <location>
        <begin position="161"/>
        <end position="186"/>
    </location>
</feature>
<dbReference type="InterPro" id="IPR052155">
    <property type="entry name" value="Biofilm_reg_signaling"/>
</dbReference>
<feature type="transmembrane region" description="Helical" evidence="2">
    <location>
        <begin position="230"/>
        <end position="248"/>
    </location>
</feature>
<dbReference type="Gene3D" id="3.20.20.450">
    <property type="entry name" value="EAL domain"/>
    <property type="match status" value="1"/>
</dbReference>
<feature type="transmembrane region" description="Helical" evidence="2">
    <location>
        <begin position="198"/>
        <end position="218"/>
    </location>
</feature>
<feature type="transmembrane region" description="Helical" evidence="2">
    <location>
        <begin position="294"/>
        <end position="314"/>
    </location>
</feature>
<sequence>MEEARGVGGVVRRNAWWWFLVAGALEGVAYLLLTAPVRNLFSPMLSAAAVLAILAGIRWNRPRPAGPWYLFAVGVALFAAGDWIFGSYQVAGTMVPFPSAADVLYLTGYCVFAVGLAALGRLSAGGMRWAPLLDAGIITLGASTLTWVFVVMPYLRSHLSALPLAVSLAYPLADLVLLCMAARLLLSTGVRSASLALFTLWVAATLAADALYYSTLAATGSPVAADLSDVLWAASYAFLSAAALHPSMTATTRLEPRSQKRLPRSRMAVLILLALMGPLLVIAVDSVHDQPAQAVVISAIVAALTLLLVLRIWLLARFAEAQADEAEARARAAEDALRAQASLQRQLAHQAFHDALTGLANRALFSERLEHALGRDTGSGETALLVIDLDHFKDINDSLGHPVGDELLITAGHRLLGAARRSDTVARMGGDEFAVLTQDLEGMPADRYAQRFLERFRDPFVLSGHRSVFVTASIGVVEITEAATVNEVLRDADIALYVAKDRGRNRSVLFESAMSLAQRDHSRIAQDLRYAITRNELALHYQPIVDLTTAEVIGVEALLRWQQQGHAERPPELFVPVAEKTGLIIPIGAWALREACRQGRRWHEVHPRLGDLSVAVNISGRQLMDHRFPGTVRQILEETGFPATSLVLEITESILVADAESAADRIRTLRDLGVRISIDDFGTGYSSLAHLRDLPVDIVKIDQSFALGGSAEVDAGLIEAILNLGYALGLDVVAEGIETPEQADRLRALGCPLGQGFYYCRPMPPTALEAYLATEATLTSSEPST</sequence>
<feature type="domain" description="GGDEF" evidence="4">
    <location>
        <begin position="380"/>
        <end position="512"/>
    </location>
</feature>
<proteinExistence type="predicted"/>
<dbReference type="InterPro" id="IPR043128">
    <property type="entry name" value="Rev_trsase/Diguanyl_cyclase"/>
</dbReference>
<gene>
    <name evidence="5" type="ORF">F7R91_10165</name>
</gene>
<keyword evidence="2" id="KW-0472">Membrane</keyword>
<dbReference type="EMBL" id="VZRB01000005">
    <property type="protein sequence ID" value="KAB1148252.1"/>
    <property type="molecule type" value="Genomic_DNA"/>
</dbReference>
<feature type="transmembrane region" description="Helical" evidence="2">
    <location>
        <begin position="269"/>
        <end position="288"/>
    </location>
</feature>
<dbReference type="Pfam" id="PF00563">
    <property type="entry name" value="EAL"/>
    <property type="match status" value="1"/>
</dbReference>
<feature type="transmembrane region" description="Helical" evidence="2">
    <location>
        <begin position="132"/>
        <end position="155"/>
    </location>
</feature>
<dbReference type="SUPFAM" id="SSF55073">
    <property type="entry name" value="Nucleotide cyclase"/>
    <property type="match status" value="1"/>
</dbReference>
<dbReference type="Pfam" id="PF00990">
    <property type="entry name" value="GGDEF"/>
    <property type="match status" value="1"/>
</dbReference>
<keyword evidence="6" id="KW-1185">Reference proteome</keyword>
<keyword evidence="2" id="KW-0812">Transmembrane</keyword>
<dbReference type="PANTHER" id="PTHR44757">
    <property type="entry name" value="DIGUANYLATE CYCLASE DGCP"/>
    <property type="match status" value="1"/>
</dbReference>
<dbReference type="SUPFAM" id="SSF141868">
    <property type="entry name" value="EAL domain-like"/>
    <property type="match status" value="1"/>
</dbReference>
<keyword evidence="2" id="KW-1133">Transmembrane helix</keyword>
<dbReference type="FunFam" id="3.30.70.270:FF:000001">
    <property type="entry name" value="Diguanylate cyclase domain protein"/>
    <property type="match status" value="1"/>
</dbReference>
<evidence type="ECO:0000313" key="6">
    <source>
        <dbReference type="Proteomes" id="UP000442707"/>
    </source>
</evidence>
<dbReference type="RefSeq" id="WP_150946750.1">
    <property type="nucleotide sequence ID" value="NZ_VZRB01000005.1"/>
</dbReference>
<evidence type="ECO:0000256" key="2">
    <source>
        <dbReference type="SAM" id="Phobius"/>
    </source>
</evidence>
<evidence type="ECO:0000256" key="1">
    <source>
        <dbReference type="SAM" id="Coils"/>
    </source>
</evidence>
<evidence type="ECO:0000259" key="4">
    <source>
        <dbReference type="PROSITE" id="PS50887"/>
    </source>
</evidence>
<dbReference type="Gene3D" id="3.30.70.270">
    <property type="match status" value="1"/>
</dbReference>
<keyword evidence="1" id="KW-0175">Coiled coil</keyword>
<dbReference type="CDD" id="cd01949">
    <property type="entry name" value="GGDEF"/>
    <property type="match status" value="1"/>
</dbReference>
<organism evidence="5 6">
    <name type="scientific">Streptomyces luteolifulvus</name>
    <dbReference type="NCBI Taxonomy" id="2615112"/>
    <lineage>
        <taxon>Bacteria</taxon>
        <taxon>Bacillati</taxon>
        <taxon>Actinomycetota</taxon>
        <taxon>Actinomycetes</taxon>
        <taxon>Kitasatosporales</taxon>
        <taxon>Streptomycetaceae</taxon>
        <taxon>Streptomyces</taxon>
    </lineage>
</organism>
<reference evidence="5 6" key="1">
    <citation type="submission" date="2019-09" db="EMBL/GenBank/DDBJ databases">
        <title>Screening of Novel Bioactive Compounds from Soil-Associated.</title>
        <authorList>
            <person name="Zhao S."/>
        </authorList>
    </citation>
    <scope>NUCLEOTIDE SEQUENCE [LARGE SCALE GENOMIC DNA]</scope>
    <source>
        <strain evidence="5 6">HIT-DPA4</strain>
    </source>
</reference>
<name>A0A6H9V4U5_9ACTN</name>
<feature type="transmembrane region" description="Helical" evidence="2">
    <location>
        <begin position="39"/>
        <end position="57"/>
    </location>
</feature>
<feature type="domain" description="EAL" evidence="3">
    <location>
        <begin position="521"/>
        <end position="776"/>
    </location>
</feature>
<dbReference type="PROSITE" id="PS50887">
    <property type="entry name" value="GGDEF"/>
    <property type="match status" value="1"/>
</dbReference>
<dbReference type="InterPro" id="IPR029787">
    <property type="entry name" value="Nucleotide_cyclase"/>
</dbReference>
<dbReference type="InterPro" id="IPR000160">
    <property type="entry name" value="GGDEF_dom"/>
</dbReference>
<dbReference type="SMART" id="SM00267">
    <property type="entry name" value="GGDEF"/>
    <property type="match status" value="1"/>
</dbReference>
<dbReference type="AlphaFoldDB" id="A0A6H9V4U5"/>
<protein>
    <submittedName>
        <fullName evidence="5">Bifunctional diguanylate cyclase/phosphodiesterase</fullName>
    </submittedName>
</protein>
<dbReference type="Proteomes" id="UP000442707">
    <property type="component" value="Unassembled WGS sequence"/>
</dbReference>
<feature type="coiled-coil region" evidence="1">
    <location>
        <begin position="316"/>
        <end position="343"/>
    </location>
</feature>
<evidence type="ECO:0000259" key="3">
    <source>
        <dbReference type="PROSITE" id="PS50883"/>
    </source>
</evidence>
<dbReference type="NCBIfam" id="TIGR00254">
    <property type="entry name" value="GGDEF"/>
    <property type="match status" value="1"/>
</dbReference>
<feature type="transmembrane region" description="Helical" evidence="2">
    <location>
        <begin position="69"/>
        <end position="91"/>
    </location>
</feature>
<dbReference type="PROSITE" id="PS50883">
    <property type="entry name" value="EAL"/>
    <property type="match status" value="1"/>
</dbReference>
<dbReference type="CDD" id="cd01948">
    <property type="entry name" value="EAL"/>
    <property type="match status" value="1"/>
</dbReference>